<dbReference type="Proteomes" id="UP001470230">
    <property type="component" value="Unassembled WGS sequence"/>
</dbReference>
<sequence>MINKFLSRLQTPKQRIKLSDEDLDDIDDITKQFRNTLICGATFGAIRDVITIILEDQKPFYTFTTIALDSLNTGLELSTFGLFDGMARVFLRPNTKSLKTWIPWTLMTSASSTLANRMIMNPLSNYYFNDNISMKGYFNKIGDKIAYDAGFNMTSRIANQHLPKSEKLGGEFARSTSTIAIGSLGATIASAPFVMQDKSVSFGKLLRDFGHSVPLVVIDNALYTIVQKSLTPYLK</sequence>
<evidence type="ECO:0000313" key="2">
    <source>
        <dbReference type="Proteomes" id="UP001470230"/>
    </source>
</evidence>
<keyword evidence="2" id="KW-1185">Reference proteome</keyword>
<evidence type="ECO:0000313" key="1">
    <source>
        <dbReference type="EMBL" id="KAK8863795.1"/>
    </source>
</evidence>
<comment type="caution">
    <text evidence="1">The sequence shown here is derived from an EMBL/GenBank/DDBJ whole genome shotgun (WGS) entry which is preliminary data.</text>
</comment>
<proteinExistence type="predicted"/>
<organism evidence="1 2">
    <name type="scientific">Tritrichomonas musculus</name>
    <dbReference type="NCBI Taxonomy" id="1915356"/>
    <lineage>
        <taxon>Eukaryota</taxon>
        <taxon>Metamonada</taxon>
        <taxon>Parabasalia</taxon>
        <taxon>Tritrichomonadida</taxon>
        <taxon>Tritrichomonadidae</taxon>
        <taxon>Tritrichomonas</taxon>
    </lineage>
</organism>
<gene>
    <name evidence="1" type="ORF">M9Y10_011485</name>
</gene>
<accession>A0ABR2IL57</accession>
<name>A0ABR2IL57_9EUKA</name>
<reference evidence="1 2" key="1">
    <citation type="submission" date="2024-04" db="EMBL/GenBank/DDBJ databases">
        <title>Tritrichomonas musculus Genome.</title>
        <authorList>
            <person name="Alves-Ferreira E."/>
            <person name="Grigg M."/>
            <person name="Lorenzi H."/>
            <person name="Galac M."/>
        </authorList>
    </citation>
    <scope>NUCLEOTIDE SEQUENCE [LARGE SCALE GENOMIC DNA]</scope>
    <source>
        <strain evidence="1 2">EAF2021</strain>
    </source>
</reference>
<dbReference type="EMBL" id="JAPFFF010000017">
    <property type="protein sequence ID" value="KAK8863795.1"/>
    <property type="molecule type" value="Genomic_DNA"/>
</dbReference>
<protein>
    <submittedName>
        <fullName evidence="1">Uncharacterized protein</fullName>
    </submittedName>
</protein>